<feature type="transmembrane region" description="Helical" evidence="1">
    <location>
        <begin position="20"/>
        <end position="41"/>
    </location>
</feature>
<evidence type="ECO:0000256" key="1">
    <source>
        <dbReference type="SAM" id="Phobius"/>
    </source>
</evidence>
<proteinExistence type="predicted"/>
<accession>A0A0P0CNA3</accession>
<organism evidence="2 3">
    <name type="scientific">Rufibacter tibetensis</name>
    <dbReference type="NCBI Taxonomy" id="512763"/>
    <lineage>
        <taxon>Bacteria</taxon>
        <taxon>Pseudomonadati</taxon>
        <taxon>Bacteroidota</taxon>
        <taxon>Cytophagia</taxon>
        <taxon>Cytophagales</taxon>
        <taxon>Hymenobacteraceae</taxon>
        <taxon>Rufibacter</taxon>
    </lineage>
</organism>
<name>A0A0P0CNA3_9BACT</name>
<dbReference type="RefSeq" id="WP_062542991.1">
    <property type="nucleotide sequence ID" value="NZ_CP012643.1"/>
</dbReference>
<dbReference type="EMBL" id="CP012643">
    <property type="protein sequence ID" value="ALI98598.1"/>
    <property type="molecule type" value="Genomic_DNA"/>
</dbReference>
<keyword evidence="1" id="KW-0472">Membrane</keyword>
<keyword evidence="3" id="KW-1185">Reference proteome</keyword>
<sequence>MDKDISLAEDFYEFQKKEWFAFRVFWVLMAGVLTAAAFGLFGKGLLSDKTVTSNGVRFEYNKFMRVEKGTELLVGVGQGGKIADISINNDYIRKVKIDQVIPQPTSVEVRENKVIYRFSSVQNGFVTFYLIPYKMGSQPLEVTVGKAQLRANQFVYF</sequence>
<dbReference type="Proteomes" id="UP000061382">
    <property type="component" value="Chromosome"/>
</dbReference>
<keyword evidence="1" id="KW-1133">Transmembrane helix</keyword>
<gene>
    <name evidence="2" type="ORF">DC20_05955</name>
</gene>
<evidence type="ECO:0000313" key="2">
    <source>
        <dbReference type="EMBL" id="ALI98598.1"/>
    </source>
</evidence>
<dbReference type="PATRIC" id="fig|512763.3.peg.1317"/>
<keyword evidence="1" id="KW-0812">Transmembrane</keyword>
<evidence type="ECO:0000313" key="3">
    <source>
        <dbReference type="Proteomes" id="UP000061382"/>
    </source>
</evidence>
<dbReference type="OrthoDB" id="9810085at2"/>
<dbReference type="AlphaFoldDB" id="A0A0P0CNA3"/>
<protein>
    <submittedName>
        <fullName evidence="2">Uncharacterized protein</fullName>
    </submittedName>
</protein>
<reference evidence="2 3" key="1">
    <citation type="submission" date="2015-08" db="EMBL/GenBank/DDBJ databases">
        <title>Complete genome sequence of Rufibacter tibetensis strain 1351t, a radiation-resistant bacterium from tibet plateau.</title>
        <authorList>
            <person name="Dai J."/>
        </authorList>
    </citation>
    <scope>NUCLEOTIDE SEQUENCE [LARGE SCALE GENOMIC DNA]</scope>
    <source>
        <strain evidence="2 3">1351</strain>
    </source>
</reference>
<dbReference type="KEGG" id="rti:DC20_05955"/>
<dbReference type="STRING" id="512763.DC20_05955"/>